<evidence type="ECO:0000256" key="6">
    <source>
        <dbReference type="ARBA" id="ARBA00023237"/>
    </source>
</evidence>
<dbReference type="AlphaFoldDB" id="A0A4Q0NTD9"/>
<dbReference type="Gene3D" id="2.170.130.10">
    <property type="entry name" value="TonB-dependent receptor, plug domain"/>
    <property type="match status" value="1"/>
</dbReference>
<dbReference type="InterPro" id="IPR023997">
    <property type="entry name" value="TonB-dep_OMP_SusC/RagA_CS"/>
</dbReference>
<dbReference type="Gene3D" id="2.40.170.20">
    <property type="entry name" value="TonB-dependent receptor, beta-barrel domain"/>
    <property type="match status" value="1"/>
</dbReference>
<keyword evidence="5 7" id="KW-0472">Membrane</keyword>
<proteinExistence type="inferred from homology"/>
<dbReference type="Gene3D" id="2.60.40.1120">
    <property type="entry name" value="Carboxypeptidase-like, regulatory domain"/>
    <property type="match status" value="1"/>
</dbReference>
<comment type="caution">
    <text evidence="10">The sequence shown here is derived from an EMBL/GenBank/DDBJ whole genome shotgun (WGS) entry which is preliminary data.</text>
</comment>
<evidence type="ECO:0000256" key="8">
    <source>
        <dbReference type="SAM" id="SignalP"/>
    </source>
</evidence>
<protein>
    <submittedName>
        <fullName evidence="10">TonB-linked SusC/RagA family outer membrane protein</fullName>
    </submittedName>
</protein>
<evidence type="ECO:0000259" key="9">
    <source>
        <dbReference type="Pfam" id="PF07715"/>
    </source>
</evidence>
<sequence>MIKKLLFSFLLCAIGLSSYAQQKTITGTVIGSDGIPLPGVNVVVKNAANRGAQTDFDGKFSIAASPEETLVFSFLGFESTERVVGQSSVINITLNPSTESLDEVVVVGYGVQRKSDLTASVSQVKGEAIADLVTPSFESQLAGRAAGVQITTQTGIIGDTPRFRIRGIASIDSGTYPLVVVDGIPIATGGQGGYASSNALGDINPADIESIDILKDGSATAIYGSRAANGVVLITTKKGKVGKISTNYNVTVGFARPVSQFDLLGAADFVTISNEKRSNRNQSDWAAGTEVNTNWQDLVLNDNAFQQDHNLSFSGGTENLKYYLSLGFTEQESVAKPNEFTRFTYRANAEQKIKDWVSIGANAGITQSEYFGLNVGTNSLSGNVFNATRQHPNVSPYDANDPTGYNLDDTFPDRMGRGTNLETVGDNIPNIIFVIENNKYATKINRLIGNTYLDIKPVSTLNFRTQISVDKALSNGYLFWSPIHGDGRGSNGRVQNNSLDETTWNWQNVLSYNETYADAHNISVTLVNEYQKTRSQSFFGTGTDLSNEFFGTNLITDSYGVQGSGGGITENGLISYAARLSYNFKERYYLQGTIRRDGLSRLSSDTRYGNFPGASVGWRISEEPFMEGIKHVISELKLRGSYGKVGNTDIGNYPYLGLYAPAPYAANNGIGYSQFGNNTLQWETSAKYDAGFDLSLLRNKINFSFDYFLNDIDGLILDVETPQSFGVPNNSYRANIGQIENSGLEFTVDARIIDSDFTWNVGANISFIENEIISLVNGADRISSTNNTINREGESINSIYGYRYYGVNPSNGNPVYYKADGSLVQGNLPGASYSVFDPANPADVSTAAALSATDDRSIIGRSQPKYFGGFNSNMTFKNFDLGFLFRFSGGNQIFNATRRDLLNQNFTNNSTEILGRWQSVENPGDGWTPRLYASTNTTTNLTSTPTTRFVEDADFIKLDNITLGYSLPMSEAEKLGLTKLRIFLQGQNLWTITDYSGVDPEMETAGVDLNLTPRSSVFSFGINLGF</sequence>
<evidence type="ECO:0000256" key="2">
    <source>
        <dbReference type="ARBA" id="ARBA00022448"/>
    </source>
</evidence>
<evidence type="ECO:0000256" key="3">
    <source>
        <dbReference type="ARBA" id="ARBA00022452"/>
    </source>
</evidence>
<dbReference type="GO" id="GO:0009279">
    <property type="term" value="C:cell outer membrane"/>
    <property type="evidence" value="ECO:0007669"/>
    <property type="project" value="UniProtKB-SubCell"/>
</dbReference>
<dbReference type="InterPro" id="IPR008969">
    <property type="entry name" value="CarboxyPept-like_regulatory"/>
</dbReference>
<dbReference type="InterPro" id="IPR012910">
    <property type="entry name" value="Plug_dom"/>
</dbReference>
<gene>
    <name evidence="10" type="ORF">DSM04_104274</name>
</gene>
<keyword evidence="11" id="KW-1185">Reference proteome</keyword>
<dbReference type="NCBIfam" id="TIGR04057">
    <property type="entry name" value="SusC_RagA_signa"/>
    <property type="match status" value="1"/>
</dbReference>
<evidence type="ECO:0000256" key="1">
    <source>
        <dbReference type="ARBA" id="ARBA00004571"/>
    </source>
</evidence>
<name>A0A4Q0NTD9_9FLAO</name>
<keyword evidence="6 7" id="KW-0998">Cell outer membrane</keyword>
<feature type="chain" id="PRO_5020886335" evidence="8">
    <location>
        <begin position="21"/>
        <end position="1026"/>
    </location>
</feature>
<accession>A0A4Q0NTD9</accession>
<comment type="subcellular location">
    <subcellularLocation>
        <location evidence="1 7">Cell outer membrane</location>
        <topology evidence="1 7">Multi-pass membrane protein</topology>
    </subcellularLocation>
</comment>
<dbReference type="NCBIfam" id="TIGR04056">
    <property type="entry name" value="OMP_RagA_SusC"/>
    <property type="match status" value="1"/>
</dbReference>
<dbReference type="InterPro" id="IPR023996">
    <property type="entry name" value="TonB-dep_OMP_SusC/RagA"/>
</dbReference>
<keyword evidence="8" id="KW-0732">Signal</keyword>
<dbReference type="Pfam" id="PF07715">
    <property type="entry name" value="Plug"/>
    <property type="match status" value="1"/>
</dbReference>
<dbReference type="Proteomes" id="UP000289821">
    <property type="component" value="Unassembled WGS sequence"/>
</dbReference>
<evidence type="ECO:0000313" key="10">
    <source>
        <dbReference type="EMBL" id="RXG14166.1"/>
    </source>
</evidence>
<organism evidence="10 11">
    <name type="scientific">Leeuwenhoekiella aestuarii</name>
    <dbReference type="NCBI Taxonomy" id="2249426"/>
    <lineage>
        <taxon>Bacteria</taxon>
        <taxon>Pseudomonadati</taxon>
        <taxon>Bacteroidota</taxon>
        <taxon>Flavobacteriia</taxon>
        <taxon>Flavobacteriales</taxon>
        <taxon>Flavobacteriaceae</taxon>
        <taxon>Leeuwenhoekiella</taxon>
    </lineage>
</organism>
<keyword evidence="2 7" id="KW-0813">Transport</keyword>
<feature type="signal peptide" evidence="8">
    <location>
        <begin position="1"/>
        <end position="20"/>
    </location>
</feature>
<evidence type="ECO:0000256" key="5">
    <source>
        <dbReference type="ARBA" id="ARBA00023136"/>
    </source>
</evidence>
<evidence type="ECO:0000313" key="11">
    <source>
        <dbReference type="Proteomes" id="UP000289821"/>
    </source>
</evidence>
<dbReference type="PROSITE" id="PS52016">
    <property type="entry name" value="TONB_DEPENDENT_REC_3"/>
    <property type="match status" value="1"/>
</dbReference>
<dbReference type="InterPro" id="IPR036942">
    <property type="entry name" value="Beta-barrel_TonB_sf"/>
</dbReference>
<dbReference type="EMBL" id="QOVI01000004">
    <property type="protein sequence ID" value="RXG14166.1"/>
    <property type="molecule type" value="Genomic_DNA"/>
</dbReference>
<dbReference type="InterPro" id="IPR039426">
    <property type="entry name" value="TonB-dep_rcpt-like"/>
</dbReference>
<dbReference type="InterPro" id="IPR037066">
    <property type="entry name" value="Plug_dom_sf"/>
</dbReference>
<comment type="similarity">
    <text evidence="7">Belongs to the TonB-dependent receptor family.</text>
</comment>
<dbReference type="SUPFAM" id="SSF49464">
    <property type="entry name" value="Carboxypeptidase regulatory domain-like"/>
    <property type="match status" value="1"/>
</dbReference>
<feature type="domain" description="TonB-dependent receptor plug" evidence="9">
    <location>
        <begin position="114"/>
        <end position="231"/>
    </location>
</feature>
<dbReference type="RefSeq" id="WP_128761583.1">
    <property type="nucleotide sequence ID" value="NZ_QOVI01000004.1"/>
</dbReference>
<keyword evidence="4 7" id="KW-0812">Transmembrane</keyword>
<dbReference type="OrthoDB" id="9768177at2"/>
<evidence type="ECO:0000256" key="7">
    <source>
        <dbReference type="PROSITE-ProRule" id="PRU01360"/>
    </source>
</evidence>
<dbReference type="SUPFAM" id="SSF56935">
    <property type="entry name" value="Porins"/>
    <property type="match status" value="1"/>
</dbReference>
<evidence type="ECO:0000256" key="4">
    <source>
        <dbReference type="ARBA" id="ARBA00022692"/>
    </source>
</evidence>
<dbReference type="Pfam" id="PF13715">
    <property type="entry name" value="CarbopepD_reg_2"/>
    <property type="match status" value="1"/>
</dbReference>
<keyword evidence="3 7" id="KW-1134">Transmembrane beta strand</keyword>
<reference evidence="10 11" key="1">
    <citation type="submission" date="2018-07" db="EMBL/GenBank/DDBJ databases">
        <title>Leeuwenhoekiella genomics.</title>
        <authorList>
            <person name="Tahon G."/>
            <person name="Willems A."/>
        </authorList>
    </citation>
    <scope>NUCLEOTIDE SEQUENCE [LARGE SCALE GENOMIC DNA]</scope>
    <source>
        <strain evidence="10 11">R-50232</strain>
    </source>
</reference>